<protein>
    <submittedName>
        <fullName evidence="1">Uncharacterized protein</fullName>
    </submittedName>
</protein>
<dbReference type="InterPro" id="IPR045724">
    <property type="entry name" value="DUF6078"/>
</dbReference>
<dbReference type="Proteomes" id="UP000003167">
    <property type="component" value="Unassembled WGS sequence"/>
</dbReference>
<dbReference type="RefSeq" id="WP_008565679.1">
    <property type="nucleotide sequence ID" value="NZ_JH594504.1"/>
</dbReference>
<evidence type="ECO:0000313" key="1">
    <source>
        <dbReference type="EMBL" id="EHO69433.1"/>
    </source>
</evidence>
<proteinExistence type="predicted"/>
<reference evidence="1 2" key="1">
    <citation type="submission" date="2011-12" db="EMBL/GenBank/DDBJ databases">
        <title>The Genome Sequence of Prevotella maculosa OT 289.</title>
        <authorList>
            <consortium name="The Broad Institute Genome Sequencing Platform"/>
            <person name="Earl A."/>
            <person name="Ward D."/>
            <person name="Feldgarden M."/>
            <person name="Gevers D."/>
            <person name="Izard J."/>
            <person name="Blanton J.M."/>
            <person name="Mathney J."/>
            <person name="Tanner A.C."/>
            <person name="Dewhirst F.E."/>
            <person name="Young S.K."/>
            <person name="Zeng Q."/>
            <person name="Gargeya S."/>
            <person name="Fitzgerald M."/>
            <person name="Haas B."/>
            <person name="Abouelleil A."/>
            <person name="Alvarado L."/>
            <person name="Arachchi H.M."/>
            <person name="Berlin A."/>
            <person name="Chapman S.B."/>
            <person name="Gearin G."/>
            <person name="Goldberg J."/>
            <person name="Griggs A."/>
            <person name="Gujja S."/>
            <person name="Hansen M."/>
            <person name="Heiman D."/>
            <person name="Howarth C."/>
            <person name="Larimer J."/>
            <person name="Lui A."/>
            <person name="MacDonald P.J.P."/>
            <person name="McCowen C."/>
            <person name="Montmayeur A."/>
            <person name="Murphy C."/>
            <person name="Neiman D."/>
            <person name="Pearson M."/>
            <person name="Priest M."/>
            <person name="Roberts A."/>
            <person name="Saif S."/>
            <person name="Shea T."/>
            <person name="Sisk P."/>
            <person name="Stolte C."/>
            <person name="Sykes S."/>
            <person name="Wortman J."/>
            <person name="Nusbaum C."/>
            <person name="Birren B."/>
        </authorList>
    </citation>
    <scope>NUCLEOTIDE SEQUENCE [LARGE SCALE GENOMIC DNA]</scope>
    <source>
        <strain evidence="1 2">OT 289</strain>
    </source>
</reference>
<organism evidence="1 2">
    <name type="scientific">Segatella maculosa OT 289</name>
    <dbReference type="NCBI Taxonomy" id="999422"/>
    <lineage>
        <taxon>Bacteria</taxon>
        <taxon>Pseudomonadati</taxon>
        <taxon>Bacteroidota</taxon>
        <taxon>Bacteroidia</taxon>
        <taxon>Bacteroidales</taxon>
        <taxon>Prevotellaceae</taxon>
        <taxon>Segatella</taxon>
    </lineage>
</organism>
<dbReference type="OrthoDB" id="1070184at2"/>
<dbReference type="Pfam" id="PF19555">
    <property type="entry name" value="DUF6078"/>
    <property type="match status" value="1"/>
</dbReference>
<dbReference type="EMBL" id="AGEK01000029">
    <property type="protein sequence ID" value="EHO69433.1"/>
    <property type="molecule type" value="Genomic_DNA"/>
</dbReference>
<dbReference type="HOGENOM" id="CLU_115284_1_0_10"/>
<comment type="caution">
    <text evidence="1">The sequence shown here is derived from an EMBL/GenBank/DDBJ whole genome shotgun (WGS) entry which is preliminary data.</text>
</comment>
<name>H1HNF4_9BACT</name>
<keyword evidence="2" id="KW-1185">Reference proteome</keyword>
<accession>H1HNF4</accession>
<dbReference type="AlphaFoldDB" id="H1HNF4"/>
<dbReference type="STRING" id="999422.HMPREF9944_01698"/>
<dbReference type="PATRIC" id="fig|999422.3.peg.1786"/>
<sequence>MAELTFDFASVPPTWDFCFNEHCPHKETCMHYFAGRHLPEDNTEGFAIYPNALQNGKCKFYVEKRVIRAAWGFRKLFLNIKHRDDTPIRRELQQYLGSRSAYYRYMNGQLTLTPEQQAGVLDIFRAYGYTEETDFDNYIDRYAYE</sequence>
<gene>
    <name evidence="1" type="ORF">HMPREF9944_01698</name>
</gene>
<evidence type="ECO:0000313" key="2">
    <source>
        <dbReference type="Proteomes" id="UP000003167"/>
    </source>
</evidence>